<keyword evidence="3" id="KW-1185">Reference proteome</keyword>
<proteinExistence type="predicted"/>
<comment type="caution">
    <text evidence="2">The sequence shown here is derived from an EMBL/GenBank/DDBJ whole genome shotgun (WGS) entry which is preliminary data.</text>
</comment>
<protein>
    <submittedName>
        <fullName evidence="2">Uncharacterized protein</fullName>
    </submittedName>
</protein>
<dbReference type="EMBL" id="JAHQIW010005082">
    <property type="protein sequence ID" value="KAJ1364855.1"/>
    <property type="molecule type" value="Genomic_DNA"/>
</dbReference>
<dbReference type="Proteomes" id="UP001196413">
    <property type="component" value="Unassembled WGS sequence"/>
</dbReference>
<feature type="region of interest" description="Disordered" evidence="1">
    <location>
        <begin position="1"/>
        <end position="24"/>
    </location>
</feature>
<reference evidence="2" key="1">
    <citation type="submission" date="2021-06" db="EMBL/GenBank/DDBJ databases">
        <title>Parelaphostrongylus tenuis whole genome reference sequence.</title>
        <authorList>
            <person name="Garwood T.J."/>
            <person name="Larsen P.A."/>
            <person name="Fountain-Jones N.M."/>
            <person name="Garbe J.R."/>
            <person name="Macchietto M.G."/>
            <person name="Kania S.A."/>
            <person name="Gerhold R.W."/>
            <person name="Richards J.E."/>
            <person name="Wolf T.M."/>
        </authorList>
    </citation>
    <scope>NUCLEOTIDE SEQUENCE</scope>
    <source>
        <strain evidence="2">MNPRO001-30</strain>
        <tissue evidence="2">Meninges</tissue>
    </source>
</reference>
<organism evidence="2 3">
    <name type="scientific">Parelaphostrongylus tenuis</name>
    <name type="common">Meningeal worm</name>
    <dbReference type="NCBI Taxonomy" id="148309"/>
    <lineage>
        <taxon>Eukaryota</taxon>
        <taxon>Metazoa</taxon>
        <taxon>Ecdysozoa</taxon>
        <taxon>Nematoda</taxon>
        <taxon>Chromadorea</taxon>
        <taxon>Rhabditida</taxon>
        <taxon>Rhabditina</taxon>
        <taxon>Rhabditomorpha</taxon>
        <taxon>Strongyloidea</taxon>
        <taxon>Metastrongylidae</taxon>
        <taxon>Parelaphostrongylus</taxon>
    </lineage>
</organism>
<feature type="compositionally biased region" description="Low complexity" evidence="1">
    <location>
        <begin position="7"/>
        <end position="18"/>
    </location>
</feature>
<evidence type="ECO:0000313" key="2">
    <source>
        <dbReference type="EMBL" id="KAJ1364855.1"/>
    </source>
</evidence>
<dbReference type="AlphaFoldDB" id="A0AAD5QWD8"/>
<evidence type="ECO:0000256" key="1">
    <source>
        <dbReference type="SAM" id="MobiDB-lite"/>
    </source>
</evidence>
<sequence length="59" mass="6871">MRRKSSWSESPSRDSSSSGTTTLIRPHLPFQRVVRDVAREVLKKRYINKGRTSYLAFMV</sequence>
<name>A0AAD5QWD8_PARTN</name>
<accession>A0AAD5QWD8</accession>
<gene>
    <name evidence="2" type="ORF">KIN20_025040</name>
</gene>
<evidence type="ECO:0000313" key="3">
    <source>
        <dbReference type="Proteomes" id="UP001196413"/>
    </source>
</evidence>